<dbReference type="EMBL" id="CAJPIZ010000298">
    <property type="protein sequence ID" value="CAG2101084.1"/>
    <property type="molecule type" value="Genomic_DNA"/>
</dbReference>
<organism evidence="3">
    <name type="scientific">Medioppia subpectinata</name>
    <dbReference type="NCBI Taxonomy" id="1979941"/>
    <lineage>
        <taxon>Eukaryota</taxon>
        <taxon>Metazoa</taxon>
        <taxon>Ecdysozoa</taxon>
        <taxon>Arthropoda</taxon>
        <taxon>Chelicerata</taxon>
        <taxon>Arachnida</taxon>
        <taxon>Acari</taxon>
        <taxon>Acariformes</taxon>
        <taxon>Sarcoptiformes</taxon>
        <taxon>Oribatida</taxon>
        <taxon>Brachypylina</taxon>
        <taxon>Oppioidea</taxon>
        <taxon>Oppiidae</taxon>
        <taxon>Medioppia</taxon>
    </lineage>
</organism>
<feature type="domain" description="Harmonin-binding protein USHBP1 PDZ-binding" evidence="2">
    <location>
        <begin position="347"/>
        <end position="410"/>
    </location>
</feature>
<reference evidence="3" key="1">
    <citation type="submission" date="2020-11" db="EMBL/GenBank/DDBJ databases">
        <authorList>
            <person name="Tran Van P."/>
        </authorList>
    </citation>
    <scope>NUCLEOTIDE SEQUENCE</scope>
</reference>
<evidence type="ECO:0000256" key="1">
    <source>
        <dbReference type="SAM" id="Coils"/>
    </source>
</evidence>
<protein>
    <recommendedName>
        <fullName evidence="2">Harmonin-binding protein USHBP1 PDZ-binding domain-containing protein</fullName>
    </recommendedName>
</protein>
<sequence>MAIEAIPSQHIQHQKMRESDDYSSRVCTQLEMECCVDEIMKELGADINGRISYSDFVKRRSQLLDVKYNSDTSEECDSLSETKKPLLSEDYCQTYSFETNSNLSSAEEPAFATLPSHSSVYCEENKPIWDQRGVRVHENESSGHESWEYDSGTHDLEIDIISLHKQIEASGIEMPSNVNELLDLANRYYIESINAIKQDKRQIYDKLKSILREHDFLQKQITCLKEEKILIIKDLEKKKLKERKEYECKITELQSIIGELSHDLNYYQFLTIKEEEDDDSNDTHLENNMEINCQKSILNSNTNLKMEIKCNENEKLSENDWILFEKENTDEMTAGDDRHSNALQIDRLESRITHLETQIDLSALHLNQSKESTERLSVLLGKYESNNTALVLALNYSDKALEINELLVALLKTEIGLVLANCRAAGVGQTGNTSEEEEREEVMRIYEMANHRRKVAEELALDYLTKYCPEFDMKTNNTVVKNSITRIEPFIIDSDKDIEYMNESEKCCLNSVMDVEDMVALQDLVSIKEMNANLRSQIYTLQNENSDLVEEVIQFKTICEKNKMSKHDNENKTKQLDENKINHESMEKLTKANGNLMKELERIKKKYTIKTKKLEQKMASISHRNSAHIKILQNKISLLENEGSVRKCIETTI</sequence>
<keyword evidence="4" id="KW-1185">Reference proteome</keyword>
<feature type="coiled-coil region" evidence="1">
    <location>
        <begin position="586"/>
        <end position="617"/>
    </location>
</feature>
<gene>
    <name evidence="3" type="ORF">OSB1V03_LOCUS1135</name>
</gene>
<dbReference type="Pfam" id="PF10506">
    <property type="entry name" value="USHBP1_PDZ-bd"/>
    <property type="match status" value="1"/>
</dbReference>
<accession>A0A7R9PU27</accession>
<dbReference type="InterPro" id="IPR019536">
    <property type="entry name" value="USHBP1_PDZ-bd"/>
</dbReference>
<dbReference type="PANTHER" id="PTHR23347">
    <property type="entry name" value="COLORECTAL MUTANT CANCER PROTEIN MCC PROTEIN -RELATED"/>
    <property type="match status" value="1"/>
</dbReference>
<keyword evidence="1" id="KW-0175">Coiled coil</keyword>
<dbReference type="EMBL" id="OC854873">
    <property type="protein sequence ID" value="CAD7620654.1"/>
    <property type="molecule type" value="Genomic_DNA"/>
</dbReference>
<evidence type="ECO:0000313" key="3">
    <source>
        <dbReference type="EMBL" id="CAD7620654.1"/>
    </source>
</evidence>
<dbReference type="InterPro" id="IPR040171">
    <property type="entry name" value="USBP1-like"/>
</dbReference>
<proteinExistence type="predicted"/>
<evidence type="ECO:0000259" key="2">
    <source>
        <dbReference type="Pfam" id="PF10506"/>
    </source>
</evidence>
<dbReference type="OrthoDB" id="6256369at2759"/>
<dbReference type="Proteomes" id="UP000759131">
    <property type="component" value="Unassembled WGS sequence"/>
</dbReference>
<dbReference type="PANTHER" id="PTHR23347:SF6">
    <property type="entry name" value="FI17904P1"/>
    <property type="match status" value="1"/>
</dbReference>
<name>A0A7R9PU27_9ACAR</name>
<feature type="coiled-coil region" evidence="1">
    <location>
        <begin position="207"/>
        <end position="252"/>
    </location>
</feature>
<evidence type="ECO:0000313" key="4">
    <source>
        <dbReference type="Proteomes" id="UP000759131"/>
    </source>
</evidence>
<dbReference type="AlphaFoldDB" id="A0A7R9PU27"/>